<dbReference type="OMA" id="LANSCFI"/>
<dbReference type="PANTHER" id="PTHR23241">
    <property type="entry name" value="LATE EMBRYOGENESIS ABUNDANT PLANTS LEA-RELATED"/>
    <property type="match status" value="1"/>
</dbReference>
<sequence>MSCCMSKLPLVAAGSGVAALLLCLPSSLSGCQSLLQQSDNHPLLVMGMRALLNCSFGALFGSSVWVLCIGSPLLRKHLNRKQLIAFQSEHLPLFSCFSSVFSSLLLFTTCELALDHRRLQAVACASVLFNLANSCFIFPKQVSLLREREELAEQLGAKPDESSAAVLSTAEAATAAGGHQAVEGEDYIQLHKAFRRLHALGMASSCLSLGCLLPFLFA</sequence>
<keyword evidence="3 5" id="KW-1133">Transmembrane helix</keyword>
<dbReference type="AlphaFoldDB" id="U6M0D6"/>
<keyword evidence="2 5" id="KW-0812">Transmembrane</keyword>
<reference evidence="7" key="2">
    <citation type="submission" date="2013-10" db="EMBL/GenBank/DDBJ databases">
        <authorList>
            <person name="Aslett M."/>
        </authorList>
    </citation>
    <scope>NUCLEOTIDE SEQUENCE [LARGE SCALE GENOMIC DNA]</scope>
    <source>
        <strain evidence="7">Weybridge</strain>
    </source>
</reference>
<feature type="transmembrane region" description="Helical" evidence="5">
    <location>
        <begin position="197"/>
        <end position="217"/>
    </location>
</feature>
<dbReference type="Pfam" id="PF13664">
    <property type="entry name" value="DUF4149"/>
    <property type="match status" value="1"/>
</dbReference>
<dbReference type="VEuPathDB" id="ToxoDB:EMWEY_00010860"/>
<feature type="domain" description="TMEM205-like" evidence="6">
    <location>
        <begin position="55"/>
        <end position="149"/>
    </location>
</feature>
<accession>U6M0D6</accession>
<evidence type="ECO:0000313" key="7">
    <source>
        <dbReference type="EMBL" id="CDJ57682.1"/>
    </source>
</evidence>
<gene>
    <name evidence="7" type="ORF">EMWEY_00010860</name>
</gene>
<dbReference type="Proteomes" id="UP000030763">
    <property type="component" value="Unassembled WGS sequence"/>
</dbReference>
<reference evidence="7" key="1">
    <citation type="submission" date="2013-10" db="EMBL/GenBank/DDBJ databases">
        <title>Genomic analysis of the causative agents of coccidiosis in chickens.</title>
        <authorList>
            <person name="Reid A.J."/>
            <person name="Blake D."/>
            <person name="Billington K."/>
            <person name="Browne H."/>
            <person name="Dunn M."/>
            <person name="Hung S."/>
            <person name="Kawahara F."/>
            <person name="Miranda-Saavedra D."/>
            <person name="Mourier T."/>
            <person name="Nagra H."/>
            <person name="Otto T.D."/>
            <person name="Rawlings N."/>
            <person name="Sanchez A."/>
            <person name="Sanders M."/>
            <person name="Subramaniam C."/>
            <person name="Tay Y."/>
            <person name="Dear P."/>
            <person name="Doerig C."/>
            <person name="Gruber A."/>
            <person name="Parkinson J."/>
            <person name="Shirley M."/>
            <person name="Wan K.L."/>
            <person name="Berriman M."/>
            <person name="Tomley F."/>
            <person name="Pain A."/>
        </authorList>
    </citation>
    <scope>NUCLEOTIDE SEQUENCE [LARGE SCALE GENOMIC DNA]</scope>
    <source>
        <strain evidence="7">Weybridge</strain>
    </source>
</reference>
<dbReference type="InterPro" id="IPR053009">
    <property type="entry name" value="Xanthocillin_Biosynth-Assoc"/>
</dbReference>
<dbReference type="InterPro" id="IPR025423">
    <property type="entry name" value="TMEM205-like"/>
</dbReference>
<evidence type="ECO:0000256" key="2">
    <source>
        <dbReference type="ARBA" id="ARBA00022692"/>
    </source>
</evidence>
<feature type="transmembrane region" description="Helical" evidence="5">
    <location>
        <begin position="50"/>
        <end position="70"/>
    </location>
</feature>
<dbReference type="RefSeq" id="XP_013334330.1">
    <property type="nucleotide sequence ID" value="XM_013478876.1"/>
</dbReference>
<dbReference type="EMBL" id="HG719357">
    <property type="protein sequence ID" value="CDJ57682.1"/>
    <property type="molecule type" value="Genomic_DNA"/>
</dbReference>
<dbReference type="PANTHER" id="PTHR23241:SF102">
    <property type="entry name" value="LD23009P"/>
    <property type="match status" value="1"/>
</dbReference>
<dbReference type="PROSITE" id="PS51257">
    <property type="entry name" value="PROKAR_LIPOPROTEIN"/>
    <property type="match status" value="1"/>
</dbReference>
<evidence type="ECO:0000313" key="8">
    <source>
        <dbReference type="Proteomes" id="UP000030763"/>
    </source>
</evidence>
<keyword evidence="8" id="KW-1185">Reference proteome</keyword>
<evidence type="ECO:0000256" key="4">
    <source>
        <dbReference type="ARBA" id="ARBA00023136"/>
    </source>
</evidence>
<evidence type="ECO:0000256" key="1">
    <source>
        <dbReference type="ARBA" id="ARBA00004370"/>
    </source>
</evidence>
<dbReference type="OrthoDB" id="6595at5800"/>
<evidence type="ECO:0000256" key="3">
    <source>
        <dbReference type="ARBA" id="ARBA00022989"/>
    </source>
</evidence>
<organism evidence="7 8">
    <name type="scientific">Eimeria maxima</name>
    <name type="common">Coccidian parasite</name>
    <dbReference type="NCBI Taxonomy" id="5804"/>
    <lineage>
        <taxon>Eukaryota</taxon>
        <taxon>Sar</taxon>
        <taxon>Alveolata</taxon>
        <taxon>Apicomplexa</taxon>
        <taxon>Conoidasida</taxon>
        <taxon>Coccidia</taxon>
        <taxon>Eucoccidiorida</taxon>
        <taxon>Eimeriorina</taxon>
        <taxon>Eimeriidae</taxon>
        <taxon>Eimeria</taxon>
    </lineage>
</organism>
<protein>
    <recommendedName>
        <fullName evidence="6">TMEM205-like domain-containing protein</fullName>
    </recommendedName>
</protein>
<dbReference type="GO" id="GO:0016020">
    <property type="term" value="C:membrane"/>
    <property type="evidence" value="ECO:0007669"/>
    <property type="project" value="UniProtKB-SubCell"/>
</dbReference>
<dbReference type="GeneID" id="25335072"/>
<name>U6M0D6_EIMMA</name>
<evidence type="ECO:0000256" key="5">
    <source>
        <dbReference type="SAM" id="Phobius"/>
    </source>
</evidence>
<proteinExistence type="predicted"/>
<evidence type="ECO:0000259" key="6">
    <source>
        <dbReference type="Pfam" id="PF13664"/>
    </source>
</evidence>
<keyword evidence="4 5" id="KW-0472">Membrane</keyword>
<comment type="subcellular location">
    <subcellularLocation>
        <location evidence="1">Membrane</location>
    </subcellularLocation>
</comment>